<dbReference type="InterPro" id="IPR027417">
    <property type="entry name" value="P-loop_NTPase"/>
</dbReference>
<comment type="caution">
    <text evidence="2">The sequence shown here is derived from an EMBL/GenBank/DDBJ whole genome shotgun (WGS) entry which is preliminary data.</text>
</comment>
<dbReference type="AlphaFoldDB" id="A0A8J2YLG6"/>
<protein>
    <submittedName>
        <fullName evidence="2">Molybdopterin-guanine dinucleotide biosynthesis protein MobB</fullName>
    </submittedName>
</protein>
<dbReference type="PANTHER" id="PTHR40072">
    <property type="entry name" value="MOLYBDOPTERIN-GUANINE DINUCLEOTIDE BIOSYNTHESIS ADAPTER PROTEIN-RELATED"/>
    <property type="match status" value="1"/>
</dbReference>
<accession>A0A8J2YLG6</accession>
<dbReference type="Gene3D" id="3.40.50.300">
    <property type="entry name" value="P-loop containing nucleotide triphosphate hydrolases"/>
    <property type="match status" value="1"/>
</dbReference>
<dbReference type="Proteomes" id="UP000628775">
    <property type="component" value="Unassembled WGS sequence"/>
</dbReference>
<reference evidence="2" key="1">
    <citation type="journal article" date="2014" name="Int. J. Syst. Evol. Microbiol.">
        <title>Complete genome sequence of Corynebacterium casei LMG S-19264T (=DSM 44701T), isolated from a smear-ripened cheese.</title>
        <authorList>
            <consortium name="US DOE Joint Genome Institute (JGI-PGF)"/>
            <person name="Walter F."/>
            <person name="Albersmeier A."/>
            <person name="Kalinowski J."/>
            <person name="Ruckert C."/>
        </authorList>
    </citation>
    <scope>NUCLEOTIDE SEQUENCE</scope>
    <source>
        <strain evidence="2">CGMCC 1.15371</strain>
    </source>
</reference>
<dbReference type="GO" id="GO:0006777">
    <property type="term" value="P:Mo-molybdopterin cofactor biosynthetic process"/>
    <property type="evidence" value="ECO:0007669"/>
    <property type="project" value="InterPro"/>
</dbReference>
<dbReference type="CDD" id="cd03116">
    <property type="entry name" value="MobB"/>
    <property type="match status" value="1"/>
</dbReference>
<dbReference type="SUPFAM" id="SSF52540">
    <property type="entry name" value="P-loop containing nucleoside triphosphate hydrolases"/>
    <property type="match status" value="1"/>
</dbReference>
<dbReference type="InterPro" id="IPR052539">
    <property type="entry name" value="MGD_biosynthesis_adapter"/>
</dbReference>
<evidence type="ECO:0000259" key="1">
    <source>
        <dbReference type="Pfam" id="PF03205"/>
    </source>
</evidence>
<name>A0A8J2YLG6_9BACL</name>
<reference evidence="2" key="2">
    <citation type="submission" date="2020-09" db="EMBL/GenBank/DDBJ databases">
        <authorList>
            <person name="Sun Q."/>
            <person name="Zhou Y."/>
        </authorList>
    </citation>
    <scope>NUCLEOTIDE SEQUENCE</scope>
    <source>
        <strain evidence="2">CGMCC 1.15371</strain>
    </source>
</reference>
<keyword evidence="3" id="KW-1185">Reference proteome</keyword>
<dbReference type="PANTHER" id="PTHR40072:SF1">
    <property type="entry name" value="MOLYBDOPTERIN-GUANINE DINUCLEOTIDE BIOSYNTHESIS ADAPTER PROTEIN"/>
    <property type="match status" value="1"/>
</dbReference>
<dbReference type="RefSeq" id="WP_188696507.1">
    <property type="nucleotide sequence ID" value="NZ_BMIR01000018.1"/>
</dbReference>
<evidence type="ECO:0000313" key="2">
    <source>
        <dbReference type="EMBL" id="GGE50706.1"/>
    </source>
</evidence>
<dbReference type="InterPro" id="IPR004435">
    <property type="entry name" value="MobB_dom"/>
</dbReference>
<dbReference type="GO" id="GO:0005525">
    <property type="term" value="F:GTP binding"/>
    <property type="evidence" value="ECO:0007669"/>
    <property type="project" value="InterPro"/>
</dbReference>
<dbReference type="Pfam" id="PF03205">
    <property type="entry name" value="MobB"/>
    <property type="match status" value="1"/>
</dbReference>
<feature type="domain" description="Molybdopterin-guanine dinucleotide biosynthesis protein B (MobB)" evidence="1">
    <location>
        <begin position="9"/>
        <end position="140"/>
    </location>
</feature>
<proteinExistence type="predicted"/>
<sequence>MALGQCRSILQIVGYQESGKTTLVEKLIRRLKTLGLTAAVIKHHGHGGAPAQEMTVKDSLRHYKAGAVAAGVEGAGSLRLSANVSDWSLEKLIQFYDFFSVDLLLIEGYKQAHYPKVVCIRCEEDLQLLTTLTHIVGVISHIPIPQEDFPHFHCFRIEEEQLYMNYLIKKVVSKV</sequence>
<organism evidence="2 3">
    <name type="scientific">Pullulanibacillus camelliae</name>
    <dbReference type="NCBI Taxonomy" id="1707096"/>
    <lineage>
        <taxon>Bacteria</taxon>
        <taxon>Bacillati</taxon>
        <taxon>Bacillota</taxon>
        <taxon>Bacilli</taxon>
        <taxon>Bacillales</taxon>
        <taxon>Sporolactobacillaceae</taxon>
        <taxon>Pullulanibacillus</taxon>
    </lineage>
</organism>
<evidence type="ECO:0000313" key="3">
    <source>
        <dbReference type="Proteomes" id="UP000628775"/>
    </source>
</evidence>
<dbReference type="EMBL" id="BMIR01000018">
    <property type="protein sequence ID" value="GGE50706.1"/>
    <property type="molecule type" value="Genomic_DNA"/>
</dbReference>
<dbReference type="NCBIfam" id="TIGR00176">
    <property type="entry name" value="mobB"/>
    <property type="match status" value="1"/>
</dbReference>
<gene>
    <name evidence="2" type="primary">mobB</name>
    <name evidence="2" type="ORF">GCM10011391_31860</name>
</gene>